<proteinExistence type="predicted"/>
<keyword evidence="1" id="KW-0472">Membrane</keyword>
<feature type="transmembrane region" description="Helical" evidence="1">
    <location>
        <begin position="423"/>
        <end position="446"/>
    </location>
</feature>
<dbReference type="Proteomes" id="UP001596620">
    <property type="component" value="Unassembled WGS sequence"/>
</dbReference>
<feature type="transmembrane region" description="Helical" evidence="1">
    <location>
        <begin position="395"/>
        <end position="416"/>
    </location>
</feature>
<gene>
    <name evidence="2" type="ORF">ACFQU8_03730</name>
</gene>
<accession>A0ABW2UUS7</accession>
<keyword evidence="1" id="KW-1133">Transmembrane helix</keyword>
<evidence type="ECO:0000313" key="2">
    <source>
        <dbReference type="EMBL" id="MFC7746350.1"/>
    </source>
</evidence>
<protein>
    <recommendedName>
        <fullName evidence="4">ABC-2 type transport system permease protein</fullName>
    </recommendedName>
</protein>
<feature type="transmembrane region" description="Helical" evidence="1">
    <location>
        <begin position="466"/>
        <end position="490"/>
    </location>
</feature>
<evidence type="ECO:0008006" key="4">
    <source>
        <dbReference type="Google" id="ProtNLM"/>
    </source>
</evidence>
<evidence type="ECO:0000313" key="3">
    <source>
        <dbReference type="Proteomes" id="UP001596620"/>
    </source>
</evidence>
<feature type="transmembrane region" description="Helical" evidence="1">
    <location>
        <begin position="311"/>
        <end position="332"/>
    </location>
</feature>
<sequence length="580" mass="63787">MLKNQWKMMLNSIKTQPGKNYVSYGIVFAVLAMLLLWLSMGIWFIHDLITEPVFTGMLSYGFLLSIGLILLLGMPQVFKQLYSATDLNLLFTMPIPTRIIFWVKYLQSFAGIPLLVFVFLIIPVYVYGAATGVSWLYYPVVMLVLIAFVVIGLSLAYLANLLLVQIIPAAKASEFMTVMSLLSGLLTYGLFMLPTLLNERPLSELILEGLPLFPEWAPVTWGSQAIIAASAGSLDFLLPFLMILTLAAVIVMLTLALVEKGFRTGWVRLNEGGGKKQRKGSRKTARSQLHHPAIAVGKKEWLTVKRDMREWLVFMPLVFFLVFGFVGALSGGADLSDLRGSAEISWPIAQVLLLFMYAMFNGQLAASAIAREALSIWLLRVLPLSGRHIALGKLWISWLLSFLLLTVIEIIIGLFLGWSVTQFLTGIAIKAVITTGISSIGIWFGTIGAKYNPSNPQNRLTFGTSFMLIIVSFVYLFVTLIPFIIVLIPVDAMNVTGSASQSSLGIFSMVSSLIHTLLSWKAAYPVMVMASGIILMAAVSLGIAYLFIVMSARRLDQGIEIDMVQSAASKPSLGNKSGRL</sequence>
<name>A0ABW2UUS7_9BACI</name>
<dbReference type="EMBL" id="JBHTGR010000005">
    <property type="protein sequence ID" value="MFC7746350.1"/>
    <property type="molecule type" value="Genomic_DNA"/>
</dbReference>
<dbReference type="RefSeq" id="WP_382357834.1">
    <property type="nucleotide sequence ID" value="NZ_JBHTGR010000005.1"/>
</dbReference>
<feature type="transmembrane region" description="Helical" evidence="1">
    <location>
        <begin position="99"/>
        <end position="125"/>
    </location>
</feature>
<keyword evidence="1" id="KW-0812">Transmembrane</keyword>
<organism evidence="2 3">
    <name type="scientific">Lentibacillus kimchii</name>
    <dbReference type="NCBI Taxonomy" id="1542911"/>
    <lineage>
        <taxon>Bacteria</taxon>
        <taxon>Bacillati</taxon>
        <taxon>Bacillota</taxon>
        <taxon>Bacilli</taxon>
        <taxon>Bacillales</taxon>
        <taxon>Bacillaceae</taxon>
        <taxon>Lentibacillus</taxon>
    </lineage>
</organism>
<feature type="transmembrane region" description="Helical" evidence="1">
    <location>
        <begin position="137"/>
        <end position="163"/>
    </location>
</feature>
<feature type="transmembrane region" description="Helical" evidence="1">
    <location>
        <begin position="21"/>
        <end position="45"/>
    </location>
</feature>
<keyword evidence="3" id="KW-1185">Reference proteome</keyword>
<feature type="transmembrane region" description="Helical" evidence="1">
    <location>
        <begin position="175"/>
        <end position="197"/>
    </location>
</feature>
<comment type="caution">
    <text evidence="2">The sequence shown here is derived from an EMBL/GenBank/DDBJ whole genome shotgun (WGS) entry which is preliminary data.</text>
</comment>
<dbReference type="InterPro" id="IPR031599">
    <property type="entry name" value="ABC_tran_2"/>
</dbReference>
<feature type="transmembrane region" description="Helical" evidence="1">
    <location>
        <begin position="236"/>
        <end position="258"/>
    </location>
</feature>
<feature type="transmembrane region" description="Helical" evidence="1">
    <location>
        <begin position="57"/>
        <end position="78"/>
    </location>
</feature>
<evidence type="ECO:0000256" key="1">
    <source>
        <dbReference type="SAM" id="Phobius"/>
    </source>
</evidence>
<dbReference type="Pfam" id="PF16949">
    <property type="entry name" value="ABC_tran_2"/>
    <property type="match status" value="1"/>
</dbReference>
<feature type="transmembrane region" description="Helical" evidence="1">
    <location>
        <begin position="344"/>
        <end position="360"/>
    </location>
</feature>
<feature type="transmembrane region" description="Helical" evidence="1">
    <location>
        <begin position="526"/>
        <end position="548"/>
    </location>
</feature>
<reference evidence="3" key="1">
    <citation type="journal article" date="2019" name="Int. J. Syst. Evol. Microbiol.">
        <title>The Global Catalogue of Microorganisms (GCM) 10K type strain sequencing project: providing services to taxonomists for standard genome sequencing and annotation.</title>
        <authorList>
            <consortium name="The Broad Institute Genomics Platform"/>
            <consortium name="The Broad Institute Genome Sequencing Center for Infectious Disease"/>
            <person name="Wu L."/>
            <person name="Ma J."/>
        </authorList>
    </citation>
    <scope>NUCLEOTIDE SEQUENCE [LARGE SCALE GENOMIC DNA]</scope>
    <source>
        <strain evidence="3">JCM 30234</strain>
    </source>
</reference>